<protein>
    <recommendedName>
        <fullName evidence="3">DUF535 domain-containing protein</fullName>
    </recommendedName>
</protein>
<dbReference type="RefSeq" id="WP_131912232.1">
    <property type="nucleotide sequence ID" value="NZ_OU594967.1"/>
</dbReference>
<accession>A0A4R1K126</accession>
<name>A0A4R1K126_9GAMM</name>
<evidence type="ECO:0000313" key="1">
    <source>
        <dbReference type="EMBL" id="TCK57678.1"/>
    </source>
</evidence>
<evidence type="ECO:0000313" key="2">
    <source>
        <dbReference type="Proteomes" id="UP000295565"/>
    </source>
</evidence>
<comment type="caution">
    <text evidence="1">The sequence shown here is derived from an EMBL/GenBank/DDBJ whole genome shotgun (WGS) entry which is preliminary data.</text>
</comment>
<dbReference type="AlphaFoldDB" id="A0A4R1K126"/>
<dbReference type="PANTHER" id="PTHR38785">
    <property type="entry name" value="HOMOLOG OF VIRK"/>
    <property type="match status" value="1"/>
</dbReference>
<reference evidence="1 2" key="1">
    <citation type="submission" date="2019-03" db="EMBL/GenBank/DDBJ databases">
        <title>Genomic Encyclopedia of Type Strains, Phase IV (KMG-IV): sequencing the most valuable type-strain genomes for metagenomic binning, comparative biology and taxonomic classification.</title>
        <authorList>
            <person name="Goeker M."/>
        </authorList>
    </citation>
    <scope>NUCLEOTIDE SEQUENCE [LARGE SCALE GENOMIC DNA]</scope>
    <source>
        <strain evidence="1 2">DSM 18577</strain>
    </source>
</reference>
<dbReference type="GO" id="GO:0006974">
    <property type="term" value="P:DNA damage response"/>
    <property type="evidence" value="ECO:0007669"/>
    <property type="project" value="TreeGrafter"/>
</dbReference>
<sequence length="313" mass="36765">MIVQSALKACAHNKKHKARQVSKFIFRALVFYPYFRKMVKFVAQGDRMLLLNKQPKYLMKCMVPFIHVGLNKKATLEWLNDHYHWLEQTFTAQTRETIYLDEVVLAQLDKDEQHYLVTLSFDGKARKEGELTLSLKDTQNNVYYLLAFTYHAGSFYIGCIQGSTNDNGFSHQFTKTFYGMRPKSFMVITLQLLAQQLEIKSLYAVKNEAHIYNAKRYHGKAQRFNLNYDQLWEELEGVSADEWFFQLPVATSRRPIEEIKRSRRKTYRERYAWLDHYEDELSSALMPCLSGHCLPHQQCANPGMNQLHSKCFG</sequence>
<evidence type="ECO:0008006" key="3">
    <source>
        <dbReference type="Google" id="ProtNLM"/>
    </source>
</evidence>
<dbReference type="PANTHER" id="PTHR38785:SF1">
    <property type="entry name" value="HOMOLOG OF VIRK"/>
    <property type="match status" value="1"/>
</dbReference>
<dbReference type="OrthoDB" id="6835762at2"/>
<dbReference type="InterPro" id="IPR007488">
    <property type="entry name" value="DUF535"/>
</dbReference>
<keyword evidence="2" id="KW-1185">Reference proteome</keyword>
<dbReference type="EMBL" id="SMGD01000012">
    <property type="protein sequence ID" value="TCK57678.1"/>
    <property type="molecule type" value="Genomic_DNA"/>
</dbReference>
<dbReference type="Proteomes" id="UP000295565">
    <property type="component" value="Unassembled WGS sequence"/>
</dbReference>
<dbReference type="Pfam" id="PF04393">
    <property type="entry name" value="DUF535"/>
    <property type="match status" value="1"/>
</dbReference>
<organism evidence="1 2">
    <name type="scientific">Celerinatantimonas diazotrophica</name>
    <dbReference type="NCBI Taxonomy" id="412034"/>
    <lineage>
        <taxon>Bacteria</taxon>
        <taxon>Pseudomonadati</taxon>
        <taxon>Pseudomonadota</taxon>
        <taxon>Gammaproteobacteria</taxon>
        <taxon>Celerinatantimonadaceae</taxon>
        <taxon>Celerinatantimonas</taxon>
    </lineage>
</organism>
<proteinExistence type="predicted"/>
<gene>
    <name evidence="1" type="ORF">EV690_1372</name>
</gene>